<keyword evidence="2" id="KW-0472">Membrane</keyword>
<reference evidence="4" key="1">
    <citation type="submission" date="2023-06" db="EMBL/GenBank/DDBJ databases">
        <title>Genome-scale phylogeny and comparative genomics of the fungal order Sordariales.</title>
        <authorList>
            <consortium name="Lawrence Berkeley National Laboratory"/>
            <person name="Hensen N."/>
            <person name="Bonometti L."/>
            <person name="Westerberg I."/>
            <person name="Brannstrom I.O."/>
            <person name="Guillou S."/>
            <person name="Cros-Aarteil S."/>
            <person name="Calhoun S."/>
            <person name="Haridas S."/>
            <person name="Kuo A."/>
            <person name="Mondo S."/>
            <person name="Pangilinan J."/>
            <person name="Riley R."/>
            <person name="Labutti K."/>
            <person name="Andreopoulos B."/>
            <person name="Lipzen A."/>
            <person name="Chen C."/>
            <person name="Yanf M."/>
            <person name="Daum C."/>
            <person name="Ng V."/>
            <person name="Clum A."/>
            <person name="Steindorff A."/>
            <person name="Ohm R."/>
            <person name="Martin F."/>
            <person name="Silar P."/>
            <person name="Natvig D."/>
            <person name="Lalanne C."/>
            <person name="Gautier V."/>
            <person name="Ament-Velasquez S.L."/>
            <person name="Kruys A."/>
            <person name="Hutchinson M.I."/>
            <person name="Powell A.J."/>
            <person name="Barry K."/>
            <person name="Miller A.N."/>
            <person name="Grigoriev I.V."/>
            <person name="Debuchy R."/>
            <person name="Gladieux P."/>
            <person name="Thoren M.H."/>
            <person name="Johannesson H."/>
        </authorList>
    </citation>
    <scope>NUCLEOTIDE SEQUENCE</scope>
    <source>
        <strain evidence="4">CBS 307.81</strain>
    </source>
</reference>
<evidence type="ECO:0000256" key="3">
    <source>
        <dbReference type="SAM" id="SignalP"/>
    </source>
</evidence>
<accession>A0AA40DD31</accession>
<evidence type="ECO:0000313" key="4">
    <source>
        <dbReference type="EMBL" id="KAK0672103.1"/>
    </source>
</evidence>
<keyword evidence="3" id="KW-0732">Signal</keyword>
<protein>
    <recommendedName>
        <fullName evidence="6">Peptidase A1 domain-containing protein</fullName>
    </recommendedName>
</protein>
<organism evidence="4 5">
    <name type="scientific">Cercophora samala</name>
    <dbReference type="NCBI Taxonomy" id="330535"/>
    <lineage>
        <taxon>Eukaryota</taxon>
        <taxon>Fungi</taxon>
        <taxon>Dikarya</taxon>
        <taxon>Ascomycota</taxon>
        <taxon>Pezizomycotina</taxon>
        <taxon>Sordariomycetes</taxon>
        <taxon>Sordariomycetidae</taxon>
        <taxon>Sordariales</taxon>
        <taxon>Lasiosphaeriaceae</taxon>
        <taxon>Cercophora</taxon>
    </lineage>
</organism>
<dbReference type="InterPro" id="IPR021109">
    <property type="entry name" value="Peptidase_aspartic_dom_sf"/>
</dbReference>
<feature type="transmembrane region" description="Helical" evidence="2">
    <location>
        <begin position="435"/>
        <end position="454"/>
    </location>
</feature>
<name>A0AA40DD31_9PEZI</name>
<evidence type="ECO:0000313" key="5">
    <source>
        <dbReference type="Proteomes" id="UP001174997"/>
    </source>
</evidence>
<dbReference type="Gene3D" id="2.40.70.10">
    <property type="entry name" value="Acid Proteases"/>
    <property type="match status" value="1"/>
</dbReference>
<keyword evidence="2" id="KW-0812">Transmembrane</keyword>
<gene>
    <name evidence="4" type="ORF">QBC41DRAFT_382574</name>
</gene>
<dbReference type="AlphaFoldDB" id="A0AA40DD31"/>
<feature type="compositionally biased region" description="Polar residues" evidence="1">
    <location>
        <begin position="525"/>
        <end position="540"/>
    </location>
</feature>
<sequence>MINFILFAFVLTKAGFAASCGDGYTIQFRVGNCTIRSPNQPEVQSWGAEVALNNDKTICMVPSTVVNDTFLTTTKLCQSSEQLKVHQVDMTPAQCASRRGGPVPADKFRGVPLSNLVQNPGWGLLNNTIEEAVEVSMQLSRQSITTTVGLITKGQNSAASHLGLATDSSILKVLKDQGLIVAKSFGLNVGSQSVQAPRRGSLVLGGYDQGSVANPFLHEFPIPPTDRLQDRYCPLQVQLTGLTLNIKMANASETEKRDIFSKSTGITVCLEPYDTLFRLPSETLSTLLGYINQTTGQRTHLVPVTEYADELVNLEPGLVYRTRSGEFNAALRFTINDKMTVEVPYHELQRPLRGVDSNGAAVLNTSYNELQIFGDPAPGNAPVLGKVFLSQVYLFVDYDAGKFYMAPLNNDAGAVIPVATGSCASGGLTATEKGLIAMGAVLGALIFAVVAYAIRRWRKKRNAGAQDTGPHPVERAPVGSRHGSALETGRLPSRSRSREMQNTLSESSAVGWDSGFAIGHAPFGQRSQESMESGLSNENPPQRPTRTGII</sequence>
<evidence type="ECO:0000256" key="1">
    <source>
        <dbReference type="SAM" id="MobiDB-lite"/>
    </source>
</evidence>
<dbReference type="SUPFAM" id="SSF50630">
    <property type="entry name" value="Acid proteases"/>
    <property type="match status" value="1"/>
</dbReference>
<comment type="caution">
    <text evidence="4">The sequence shown here is derived from an EMBL/GenBank/DDBJ whole genome shotgun (WGS) entry which is preliminary data.</text>
</comment>
<feature type="chain" id="PRO_5041297778" description="Peptidase A1 domain-containing protein" evidence="3">
    <location>
        <begin position="18"/>
        <end position="550"/>
    </location>
</feature>
<feature type="region of interest" description="Disordered" evidence="1">
    <location>
        <begin position="461"/>
        <end position="550"/>
    </location>
</feature>
<evidence type="ECO:0008006" key="6">
    <source>
        <dbReference type="Google" id="ProtNLM"/>
    </source>
</evidence>
<dbReference type="Proteomes" id="UP001174997">
    <property type="component" value="Unassembled WGS sequence"/>
</dbReference>
<proteinExistence type="predicted"/>
<keyword evidence="2" id="KW-1133">Transmembrane helix</keyword>
<keyword evidence="5" id="KW-1185">Reference proteome</keyword>
<dbReference type="EMBL" id="JAULSY010000015">
    <property type="protein sequence ID" value="KAK0672103.1"/>
    <property type="molecule type" value="Genomic_DNA"/>
</dbReference>
<evidence type="ECO:0000256" key="2">
    <source>
        <dbReference type="SAM" id="Phobius"/>
    </source>
</evidence>
<feature type="signal peptide" evidence="3">
    <location>
        <begin position="1"/>
        <end position="17"/>
    </location>
</feature>